<accession>U4QYU8</accession>
<protein>
    <submittedName>
        <fullName evidence="1">Uncharacterized protein</fullName>
    </submittedName>
</protein>
<sequence>MDKKLASESMGKIAEMFAGHNGNYIGEIVKILPGACNIAEVKILACIKYPGQRAIFYNFNNFERWPFYNKTLETCRIDSIELYYGAIPEYYELMPKVLEETFSIETEADREIFERHKKYWDKMRGGISAT</sequence>
<reference evidence="1" key="1">
    <citation type="journal article" date="2013" name="Genome Announc.">
        <title>Draft Genome Sequence of the Cellulolytic Bacterium Clostridium papyrosolvens C7 (ATCC 700395).</title>
        <authorList>
            <person name="Zepeda V."/>
            <person name="Dassa B."/>
            <person name="Borovok I."/>
            <person name="Lamed R."/>
            <person name="Bayer E.A."/>
            <person name="Cate J.H."/>
        </authorList>
    </citation>
    <scope>NUCLEOTIDE SEQUENCE [LARGE SCALE GENOMIC DNA]</scope>
    <source>
        <strain evidence="1">C7</strain>
    </source>
</reference>
<dbReference type="PATRIC" id="fig|1330534.3.peg.2952"/>
<proteinExistence type="predicted"/>
<evidence type="ECO:0000313" key="1">
    <source>
        <dbReference type="EMBL" id="EPR10125.1"/>
    </source>
</evidence>
<organism evidence="1">
    <name type="scientific">Ruminiclostridium papyrosolvens C7</name>
    <dbReference type="NCBI Taxonomy" id="1330534"/>
    <lineage>
        <taxon>Bacteria</taxon>
        <taxon>Bacillati</taxon>
        <taxon>Bacillota</taxon>
        <taxon>Clostridia</taxon>
        <taxon>Eubacteriales</taxon>
        <taxon>Oscillospiraceae</taxon>
        <taxon>Ruminiclostridium</taxon>
    </lineage>
</organism>
<dbReference type="Proteomes" id="UP000016860">
    <property type="component" value="Unassembled WGS sequence"/>
</dbReference>
<dbReference type="EMBL" id="ATAY01000072">
    <property type="protein sequence ID" value="EPR10125.1"/>
    <property type="molecule type" value="Genomic_DNA"/>
</dbReference>
<dbReference type="OrthoDB" id="2084118at2"/>
<gene>
    <name evidence="1" type="ORF">L323_14900</name>
</gene>
<dbReference type="AlphaFoldDB" id="U4QYU8"/>
<name>U4QYU8_9FIRM</name>
<comment type="caution">
    <text evidence="1">The sequence shown here is derived from an EMBL/GenBank/DDBJ whole genome shotgun (WGS) entry which is preliminary data.</text>
</comment>
<dbReference type="RefSeq" id="WP_020816420.1">
    <property type="nucleotide sequence ID" value="NZ_ATAY01000072.1"/>
</dbReference>
<dbReference type="STRING" id="1330534.L323_14900"/>